<evidence type="ECO:0000256" key="2">
    <source>
        <dbReference type="PROSITE-ProRule" id="PRU00504"/>
    </source>
</evidence>
<organism evidence="4 5">
    <name type="scientific">Cytophaga hutchinsonii (strain ATCC 33406 / DSM 1761 / CIP 103989 / NBRC 15051 / NCIMB 9469 / D465)</name>
    <dbReference type="NCBI Taxonomy" id="269798"/>
    <lineage>
        <taxon>Bacteria</taxon>
        <taxon>Pseudomonadati</taxon>
        <taxon>Bacteroidota</taxon>
        <taxon>Cytophagia</taxon>
        <taxon>Cytophagales</taxon>
        <taxon>Cytophagaceae</taxon>
        <taxon>Cytophaga</taxon>
    </lineage>
</organism>
<reference evidence="4 5" key="1">
    <citation type="journal article" date="2007" name="Appl. Environ. Microbiol.">
        <title>Genome sequence of the cellulolytic gliding bacterium Cytophaga hutchinsonii.</title>
        <authorList>
            <person name="Xie G."/>
            <person name="Bruce D.C."/>
            <person name="Challacombe J.F."/>
            <person name="Chertkov O."/>
            <person name="Detter J.C."/>
            <person name="Gilna P."/>
            <person name="Han C.S."/>
            <person name="Lucas S."/>
            <person name="Misra M."/>
            <person name="Myers G.L."/>
            <person name="Richardson P."/>
            <person name="Tapia R."/>
            <person name="Thayer N."/>
            <person name="Thompson L.S."/>
            <person name="Brettin T.S."/>
            <person name="Henrissat B."/>
            <person name="Wilson D.B."/>
            <person name="McBride M.J."/>
        </authorList>
    </citation>
    <scope>NUCLEOTIDE SEQUENCE [LARGE SCALE GENOMIC DNA]</scope>
    <source>
        <strain evidence="5">ATCC 33406 / DSM 1761 / CIP 103989 / NBRC 15051 / NCIMB 9469 / D465</strain>
    </source>
</reference>
<feature type="domain" description="Secretion system C-terminal sorting" evidence="3">
    <location>
        <begin position="970"/>
        <end position="1049"/>
    </location>
</feature>
<dbReference type="CDD" id="cd14953">
    <property type="entry name" value="NHL_like_1"/>
    <property type="match status" value="1"/>
</dbReference>
<evidence type="ECO:0000259" key="3">
    <source>
        <dbReference type="Pfam" id="PF18962"/>
    </source>
</evidence>
<dbReference type="Proteomes" id="UP000001822">
    <property type="component" value="Chromosome"/>
</dbReference>
<keyword evidence="1" id="KW-0677">Repeat</keyword>
<dbReference type="PANTHER" id="PTHR13833">
    <property type="match status" value="1"/>
</dbReference>
<dbReference type="EMBL" id="CP000383">
    <property type="protein sequence ID" value="ABG60028.1"/>
    <property type="molecule type" value="Genomic_DNA"/>
</dbReference>
<gene>
    <name evidence="4" type="ordered locus">CHU_2779</name>
</gene>
<feature type="repeat" description="NHL" evidence="2">
    <location>
        <begin position="157"/>
        <end position="192"/>
    </location>
</feature>
<dbReference type="Pfam" id="PF01436">
    <property type="entry name" value="NHL"/>
    <property type="match status" value="2"/>
</dbReference>
<dbReference type="InterPro" id="IPR001258">
    <property type="entry name" value="NHL_repeat"/>
</dbReference>
<dbReference type="InterPro" id="IPR026444">
    <property type="entry name" value="Secre_tail"/>
</dbReference>
<dbReference type="Pfam" id="PF18962">
    <property type="entry name" value="Por_Secre_tail"/>
    <property type="match status" value="1"/>
</dbReference>
<dbReference type="InterPro" id="IPR011042">
    <property type="entry name" value="6-blade_b-propeller_TolB-like"/>
</dbReference>
<accession>A0A6N4SU80</accession>
<evidence type="ECO:0000313" key="4">
    <source>
        <dbReference type="EMBL" id="ABG60028.1"/>
    </source>
</evidence>
<dbReference type="KEGG" id="chu:CHU_2779"/>
<dbReference type="SUPFAM" id="SSF69322">
    <property type="entry name" value="Tricorn protease domain 2"/>
    <property type="match status" value="1"/>
</dbReference>
<dbReference type="OrthoDB" id="791543at2"/>
<evidence type="ECO:0000256" key="1">
    <source>
        <dbReference type="ARBA" id="ARBA00022737"/>
    </source>
</evidence>
<dbReference type="RefSeq" id="WP_011586138.1">
    <property type="nucleotide sequence ID" value="NC_008255.1"/>
</dbReference>
<name>A0A6N4SU80_CYTH3</name>
<dbReference type="PROSITE" id="PS51125">
    <property type="entry name" value="NHL"/>
    <property type="match status" value="1"/>
</dbReference>
<sequence length="1051" mass="110581">MKKNLLWLLVFLLVTQNLFGQRQMNYWALPPYKIDFTESSPTTDLLPAYNTAEFYGLSGLAFDNSGNLIVAGYQDHSIRKVNPSGIVSTIAGNGTSGLIDATGSAARFNLPAAVVLDAAQNIYIADNGNHCIRKITPAGVVITFAGSGTAGSNDGTGTAAQFNNPYGMAIDASGNLYVADSGNNLIRKITSSGVVTTIAGNTTPGYVDGTGTAARFYLPVNITLDVSGNFFITDNRNHRIRKMTSAGVVSTVAGSGSAGYMNGTGVTAQFNRPYGIVVDAFSNLYVTDTNNGVIRKITSSGVVSTYAGTGTPGFADGPAANAQFQWPTGLTINASGDLYEADNETHRVRKVTPAGIVSTFAGNGNAGFANTAALSEYAVSNGAFDENGNVLFTVTDDEIRNAAGISVGTLANYTLLPEGHFYGTLGKEISIVPVPGSCRDFYILYLKYGSSIWHQSVYLLSAKVSVSIAGVVTIVNNGTVVGMTGGNFMSFAVSKLNSIDNTRNLFAIGDYILKKYTISSSGISAETSILSVTPSATKVLELNDNGDKLAWIEGGISSSTASIHIYNVLLDTEIKKNISIPYAYYYGIEFSPDENYIYFSVLSYPTSLGGIYKVPATGLTGSVTPIQITSGSYMYTELELGRDGFIYAVDGLPSTSTTTSSGILGKINSLTDAVTAVNIPVSSAKYVGLLHGDFYMLPDQIDGENYDYFFGTPQLTHSFKINGTPVSPAVATNTFTCAAIVLQNTASAATAYQITINKADANGNVVSGYSYTTGLIASAPPSTIDLKALDAAYLASATGYFKIQFFTQNACTSSTYIGLIQNSTISAASANFKLNDGDGHAFSPDNTLPGDTLSASGGSISGHYSTGYIATYEIKVDKVDCSTGSVLTANVVNVPATAVTNGDPSTITAVSFNLKSTPKNYFFSNAGCFKVTYTVTNACGSSSQTGYFNSDPALFRIGNNLESTSNANNIYPNPTKGLTTVVFLSKEERIVTCALSNIQGGNVLRVVDAYSASTGINEMTFDTTNIPAGIYLYQLLDGTNTIQTGKLVITK</sequence>
<dbReference type="Gene3D" id="2.120.10.30">
    <property type="entry name" value="TolB, C-terminal domain"/>
    <property type="match status" value="4"/>
</dbReference>
<protein>
    <recommendedName>
        <fullName evidence="3">Secretion system C-terminal sorting domain-containing protein</fullName>
    </recommendedName>
</protein>
<dbReference type="SUPFAM" id="SSF101898">
    <property type="entry name" value="NHL repeat"/>
    <property type="match status" value="1"/>
</dbReference>
<dbReference type="NCBIfam" id="TIGR04183">
    <property type="entry name" value="Por_Secre_tail"/>
    <property type="match status" value="1"/>
</dbReference>
<keyword evidence="5" id="KW-1185">Reference proteome</keyword>
<evidence type="ECO:0000313" key="5">
    <source>
        <dbReference type="Proteomes" id="UP000001822"/>
    </source>
</evidence>
<dbReference type="AlphaFoldDB" id="A0A6N4SU80"/>
<proteinExistence type="predicted"/>
<dbReference type="PANTHER" id="PTHR13833:SF71">
    <property type="entry name" value="NHL DOMAIN-CONTAINING PROTEIN"/>
    <property type="match status" value="1"/>
</dbReference>